<accession>A0ABN7XTG1</accession>
<comment type="caution">
    <text evidence="2">The sequence shown here is derived from an EMBL/GenBank/DDBJ whole genome shotgun (WGS) entry which is preliminary data.</text>
</comment>
<keyword evidence="3" id="KW-1185">Reference proteome</keyword>
<protein>
    <submittedName>
        <fullName evidence="2">28458_t:CDS:1</fullName>
    </submittedName>
</protein>
<evidence type="ECO:0000313" key="3">
    <source>
        <dbReference type="Proteomes" id="UP000789901"/>
    </source>
</evidence>
<keyword evidence="1" id="KW-0812">Transmembrane</keyword>
<keyword evidence="1" id="KW-1133">Transmembrane helix</keyword>
<feature type="non-terminal residue" evidence="2">
    <location>
        <position position="1"/>
    </location>
</feature>
<name>A0ABN7XTG1_GIGMA</name>
<dbReference type="Proteomes" id="UP000789901">
    <property type="component" value="Unassembled WGS sequence"/>
</dbReference>
<organism evidence="2 3">
    <name type="scientific">Gigaspora margarita</name>
    <dbReference type="NCBI Taxonomy" id="4874"/>
    <lineage>
        <taxon>Eukaryota</taxon>
        <taxon>Fungi</taxon>
        <taxon>Fungi incertae sedis</taxon>
        <taxon>Mucoromycota</taxon>
        <taxon>Glomeromycotina</taxon>
        <taxon>Glomeromycetes</taxon>
        <taxon>Diversisporales</taxon>
        <taxon>Gigasporaceae</taxon>
        <taxon>Gigaspora</taxon>
    </lineage>
</organism>
<feature type="transmembrane region" description="Helical" evidence="1">
    <location>
        <begin position="6"/>
        <end position="24"/>
    </location>
</feature>
<feature type="non-terminal residue" evidence="2">
    <location>
        <position position="40"/>
    </location>
</feature>
<sequence length="40" mass="4721">LTWHWLKNVFMALSLEVLLVFLLTKSMKVLVSKSLLEYII</sequence>
<reference evidence="2 3" key="1">
    <citation type="submission" date="2021-06" db="EMBL/GenBank/DDBJ databases">
        <authorList>
            <person name="Kallberg Y."/>
            <person name="Tangrot J."/>
            <person name="Rosling A."/>
        </authorList>
    </citation>
    <scope>NUCLEOTIDE SEQUENCE [LARGE SCALE GENOMIC DNA]</scope>
    <source>
        <strain evidence="2 3">120-4 pot B 10/14</strain>
    </source>
</reference>
<dbReference type="EMBL" id="CAJVQB010172862">
    <property type="protein sequence ID" value="CAG8857608.1"/>
    <property type="molecule type" value="Genomic_DNA"/>
</dbReference>
<gene>
    <name evidence="2" type="ORF">GMARGA_LOCUS46427</name>
</gene>
<evidence type="ECO:0000313" key="2">
    <source>
        <dbReference type="EMBL" id="CAG8857608.1"/>
    </source>
</evidence>
<proteinExistence type="predicted"/>
<evidence type="ECO:0000256" key="1">
    <source>
        <dbReference type="SAM" id="Phobius"/>
    </source>
</evidence>
<keyword evidence="1" id="KW-0472">Membrane</keyword>